<feature type="compositionally biased region" description="Basic and acidic residues" evidence="1">
    <location>
        <begin position="1"/>
        <end position="10"/>
    </location>
</feature>
<name>A0A8X7BSZ2_9ARAC</name>
<evidence type="ECO:0000313" key="2">
    <source>
        <dbReference type="EMBL" id="GFY40954.1"/>
    </source>
</evidence>
<gene>
    <name evidence="2" type="ORF">TNIN_365221</name>
</gene>
<organism evidence="2 3">
    <name type="scientific">Trichonephila inaurata madagascariensis</name>
    <dbReference type="NCBI Taxonomy" id="2747483"/>
    <lineage>
        <taxon>Eukaryota</taxon>
        <taxon>Metazoa</taxon>
        <taxon>Ecdysozoa</taxon>
        <taxon>Arthropoda</taxon>
        <taxon>Chelicerata</taxon>
        <taxon>Arachnida</taxon>
        <taxon>Araneae</taxon>
        <taxon>Araneomorphae</taxon>
        <taxon>Entelegynae</taxon>
        <taxon>Araneoidea</taxon>
        <taxon>Nephilidae</taxon>
        <taxon>Trichonephila</taxon>
        <taxon>Trichonephila inaurata</taxon>
    </lineage>
</organism>
<evidence type="ECO:0000256" key="1">
    <source>
        <dbReference type="SAM" id="MobiDB-lite"/>
    </source>
</evidence>
<feature type="region of interest" description="Disordered" evidence="1">
    <location>
        <begin position="1"/>
        <end position="27"/>
    </location>
</feature>
<dbReference type="AlphaFoldDB" id="A0A8X7BSZ2"/>
<comment type="caution">
    <text evidence="2">The sequence shown here is derived from an EMBL/GenBank/DDBJ whole genome shotgun (WGS) entry which is preliminary data.</text>
</comment>
<proteinExistence type="predicted"/>
<evidence type="ECO:0000313" key="3">
    <source>
        <dbReference type="Proteomes" id="UP000886998"/>
    </source>
</evidence>
<accession>A0A8X7BSZ2</accession>
<keyword evidence="3" id="KW-1185">Reference proteome</keyword>
<protein>
    <submittedName>
        <fullName evidence="2">Uncharacterized protein</fullName>
    </submittedName>
</protein>
<dbReference type="Proteomes" id="UP000886998">
    <property type="component" value="Unassembled WGS sequence"/>
</dbReference>
<reference evidence="2" key="1">
    <citation type="submission" date="2020-08" db="EMBL/GenBank/DDBJ databases">
        <title>Multicomponent nature underlies the extraordinary mechanical properties of spider dragline silk.</title>
        <authorList>
            <person name="Kono N."/>
            <person name="Nakamura H."/>
            <person name="Mori M."/>
            <person name="Yoshida Y."/>
            <person name="Ohtoshi R."/>
            <person name="Malay A.D."/>
            <person name="Moran D.A.P."/>
            <person name="Tomita M."/>
            <person name="Numata K."/>
            <person name="Arakawa K."/>
        </authorList>
    </citation>
    <scope>NUCLEOTIDE SEQUENCE</scope>
</reference>
<dbReference type="EMBL" id="BMAV01002213">
    <property type="protein sequence ID" value="GFY40954.1"/>
    <property type="molecule type" value="Genomic_DNA"/>
</dbReference>
<sequence length="96" mass="10221">MASSEADKPTKRTIKKSSAIPLPDRFKGKEESAFPPFLTLSAPFFSPAKPSSARAKAATEKHGEAPPSGDGMCHSGAWVFLLSVSDQILAIFRLSS</sequence>